<sequence>MFHSLRRLPVLRQPHGLVRSSFFAAGTLVTSTRHACTMRDGQRIYTSNYPSVQSKVEKEKTLYHYMWRRMKEHDKHKLAAVQAESGQSMTYPQLMMVSEYMSQVLYHTYQIRKGDVVMLSMLNTIAFSPSVFGTLRLGAITSTVNAVADPPTLAYHLKASNAKILIGMRYFQKQLETGVALCKKETGRDIPILYPEDVLKMSFWTKIRLFLNLPSKWNIPASYKPLENATLDDTIYIPFSSGTTGLPKGVQLTNRNLISNCEQVISIHGIRGDDVSICVLPFFHIFGFSCSLTATLAGGGTQIIMVKFSLDKYIEMWKQYKATVNLVAPPIVVTLMKNKEKLAAMGKSIRTIRSGAAPLSAEMEKELEAVFPGCSVGQGYGMTEMSPVVTAVPADVTEDNRVHGSCGKLVPDTEIRIVKVDDTQQSGDDKSAGVDAAEGEEGEIWTRGPQMMKGYLNQEDTDKCMQNGWFRTGDVARIDPKTEDLIITDRLKELIKYKGFQVSPAQMEGVILQHPKVQDCVVIGVNDPRNVSFEYAKALIILKPEVPAEEKSKVALDVIHFVRNKMPPHKRLHGGVRVVDEIPRNASGKPLRRTARQEEAQRLKEKFDKIKEKKSHRK</sequence>
<name>T1YU90_9TRYP</name>
<dbReference type="GO" id="GO:0016207">
    <property type="term" value="F:4-coumarate-CoA ligase activity"/>
    <property type="evidence" value="ECO:0007669"/>
    <property type="project" value="UniProtKB-EC"/>
</dbReference>
<feature type="compositionally biased region" description="Basic and acidic residues" evidence="3">
    <location>
        <begin position="595"/>
        <end position="611"/>
    </location>
</feature>
<organism evidence="6">
    <name type="scientific">Angomonas deanei</name>
    <dbReference type="NCBI Taxonomy" id="59799"/>
    <lineage>
        <taxon>Eukaryota</taxon>
        <taxon>Discoba</taxon>
        <taxon>Euglenozoa</taxon>
        <taxon>Kinetoplastea</taxon>
        <taxon>Metakinetoplastina</taxon>
        <taxon>Trypanosomatida</taxon>
        <taxon>Trypanosomatidae</taxon>
        <taxon>Strigomonadinae</taxon>
        <taxon>Angomonas</taxon>
    </lineage>
</organism>
<dbReference type="InterPro" id="IPR000873">
    <property type="entry name" value="AMP-dep_synth/lig_dom"/>
</dbReference>
<dbReference type="Gene3D" id="3.40.50.12780">
    <property type="entry name" value="N-terminal domain of ligase-like"/>
    <property type="match status" value="1"/>
</dbReference>
<dbReference type="Pfam" id="PF13193">
    <property type="entry name" value="AMP-binding_C"/>
    <property type="match status" value="1"/>
</dbReference>
<dbReference type="InterPro" id="IPR020845">
    <property type="entry name" value="AMP-binding_CS"/>
</dbReference>
<dbReference type="PANTHER" id="PTHR24096:SF149">
    <property type="entry name" value="AMP-BINDING DOMAIN-CONTAINING PROTEIN-RELATED"/>
    <property type="match status" value="1"/>
</dbReference>
<evidence type="ECO:0000256" key="3">
    <source>
        <dbReference type="SAM" id="MobiDB-lite"/>
    </source>
</evidence>
<evidence type="ECO:0000256" key="1">
    <source>
        <dbReference type="ARBA" id="ARBA00006432"/>
    </source>
</evidence>
<dbReference type="EC" id="6.2.1.12" evidence="6"/>
<evidence type="ECO:0000259" key="5">
    <source>
        <dbReference type="Pfam" id="PF13193"/>
    </source>
</evidence>
<dbReference type="InterPro" id="IPR025110">
    <property type="entry name" value="AMP-bd_C"/>
</dbReference>
<dbReference type="VEuPathDB" id="TriTrypDB:ADEAN_000506200"/>
<proteinExistence type="inferred from homology"/>
<protein>
    <submittedName>
        <fullName evidence="6">4-coumarate--CoA ligase</fullName>
        <ecNumber evidence="6">6.2.1.12</ecNumber>
    </submittedName>
</protein>
<evidence type="ECO:0000259" key="4">
    <source>
        <dbReference type="Pfam" id="PF00501"/>
    </source>
</evidence>
<dbReference type="PANTHER" id="PTHR24096">
    <property type="entry name" value="LONG-CHAIN-FATTY-ACID--COA LIGASE"/>
    <property type="match status" value="1"/>
</dbReference>
<feature type="domain" description="AMP-dependent synthetase/ligase" evidence="4">
    <location>
        <begin position="75"/>
        <end position="456"/>
    </location>
</feature>
<dbReference type="Gene3D" id="3.30.300.30">
    <property type="match status" value="1"/>
</dbReference>
<dbReference type="Pfam" id="PF00501">
    <property type="entry name" value="AMP-binding"/>
    <property type="match status" value="1"/>
</dbReference>
<evidence type="ECO:0000256" key="2">
    <source>
        <dbReference type="ARBA" id="ARBA00022598"/>
    </source>
</evidence>
<dbReference type="EMBL" id="KF160077">
    <property type="protein sequence ID" value="AGU68019.1"/>
    <property type="molecule type" value="Genomic_DNA"/>
</dbReference>
<feature type="domain" description="AMP-binding enzyme C-terminal" evidence="5">
    <location>
        <begin position="507"/>
        <end position="589"/>
    </location>
</feature>
<feature type="region of interest" description="Disordered" evidence="3">
    <location>
        <begin position="584"/>
        <end position="618"/>
    </location>
</feature>
<reference evidence="6" key="1">
    <citation type="journal article" date="2013" name="PLoS ONE">
        <title>Biosynthesis of vitamins and cofactors in bacterium-harbouring trypanosomatids depends on the symbiotic association as revealed by genomic analyses.</title>
        <authorList>
            <person name="Klein C.C."/>
            <person name="Alves J.M."/>
            <person name="Serrano M.G."/>
            <person name="Buck G.A."/>
            <person name="Vasconcelos A.T."/>
            <person name="Sagot M.F."/>
            <person name="Teixeira M.M."/>
            <person name="Camargo E.P."/>
            <person name="Motta M.C."/>
        </authorList>
    </citation>
    <scope>NUCLEOTIDE SEQUENCE</scope>
    <source>
        <strain evidence="6">TCC036E</strain>
    </source>
</reference>
<accession>T1YU90</accession>
<dbReference type="SUPFAM" id="SSF56801">
    <property type="entry name" value="Acetyl-CoA synthetase-like"/>
    <property type="match status" value="1"/>
</dbReference>
<comment type="similarity">
    <text evidence="1">Belongs to the ATP-dependent AMP-binding enzyme family.</text>
</comment>
<dbReference type="InterPro" id="IPR045851">
    <property type="entry name" value="AMP-bd_C_sf"/>
</dbReference>
<dbReference type="InterPro" id="IPR042099">
    <property type="entry name" value="ANL_N_sf"/>
</dbReference>
<keyword evidence="2 6" id="KW-0436">Ligase</keyword>
<evidence type="ECO:0000313" key="6">
    <source>
        <dbReference type="EMBL" id="AGU68019.1"/>
    </source>
</evidence>
<dbReference type="PROSITE" id="PS00455">
    <property type="entry name" value="AMP_BINDING"/>
    <property type="match status" value="1"/>
</dbReference>
<dbReference type="AlphaFoldDB" id="T1YU90"/>